<dbReference type="STRING" id="1921421.M493_10685"/>
<dbReference type="EMBL" id="CP006254">
    <property type="protein sequence ID" value="AGT32398.1"/>
    <property type="molecule type" value="Genomic_DNA"/>
</dbReference>
<evidence type="ECO:0000259" key="6">
    <source>
        <dbReference type="PROSITE" id="PS50931"/>
    </source>
</evidence>
<dbReference type="HOGENOM" id="CLU_039613_6_2_9"/>
<evidence type="ECO:0000313" key="7">
    <source>
        <dbReference type="EMBL" id="AGT32398.1"/>
    </source>
</evidence>
<dbReference type="RefSeq" id="WP_020960201.1">
    <property type="nucleotide sequence ID" value="NC_022080.4"/>
</dbReference>
<dbReference type="PANTHER" id="PTHR30126:SF78">
    <property type="entry name" value="HTH LYSR-TYPE DOMAIN-CONTAINING PROTEIN"/>
    <property type="match status" value="1"/>
</dbReference>
<keyword evidence="5" id="KW-0175">Coiled coil</keyword>
<name>S5ZPL3_GEOG3</name>
<dbReference type="AlphaFoldDB" id="S5ZPL3"/>
<keyword evidence="4" id="KW-0804">Transcription</keyword>
<evidence type="ECO:0000256" key="3">
    <source>
        <dbReference type="ARBA" id="ARBA00023125"/>
    </source>
</evidence>
<dbReference type="SUPFAM" id="SSF46785">
    <property type="entry name" value="Winged helix' DNA-binding domain"/>
    <property type="match status" value="1"/>
</dbReference>
<dbReference type="Gene3D" id="1.10.10.10">
    <property type="entry name" value="Winged helix-like DNA-binding domain superfamily/Winged helix DNA-binding domain"/>
    <property type="match status" value="1"/>
</dbReference>
<dbReference type="GO" id="GO:0003700">
    <property type="term" value="F:DNA-binding transcription factor activity"/>
    <property type="evidence" value="ECO:0007669"/>
    <property type="project" value="InterPro"/>
</dbReference>
<dbReference type="PRINTS" id="PR00039">
    <property type="entry name" value="HTHLYSR"/>
</dbReference>
<protein>
    <recommendedName>
        <fullName evidence="6">HTH lysR-type domain-containing protein</fullName>
    </recommendedName>
</protein>
<dbReference type="Pfam" id="PF03466">
    <property type="entry name" value="LysR_substrate"/>
    <property type="match status" value="1"/>
</dbReference>
<dbReference type="KEGG" id="gjf:M493_10685"/>
<dbReference type="Pfam" id="PF00126">
    <property type="entry name" value="HTH_1"/>
    <property type="match status" value="1"/>
</dbReference>
<organism evidence="7 8">
    <name type="scientific">Geobacillus genomosp. 3</name>
    <dbReference type="NCBI Taxonomy" id="1921421"/>
    <lineage>
        <taxon>Bacteria</taxon>
        <taxon>Bacillati</taxon>
        <taxon>Bacillota</taxon>
        <taxon>Bacilli</taxon>
        <taxon>Bacillales</taxon>
        <taxon>Anoxybacillaceae</taxon>
        <taxon>Geobacillus</taxon>
    </lineage>
</organism>
<reference evidence="7 8" key="1">
    <citation type="journal article" date="2014" name="Genome Announc.">
        <title>Complete Genome Sequence of the Thermophilic Polychlorinated Biphenyl Degrader Geobacillus sp. Strain JF8 (NBRC 109937).</title>
        <authorList>
            <person name="Shintani M."/>
            <person name="Ohtsubo Y."/>
            <person name="Fukuda K."/>
            <person name="Hosoyama A."/>
            <person name="Ohji S."/>
            <person name="Yamazoe A."/>
            <person name="Fujita N."/>
            <person name="Nagata Y."/>
            <person name="Tsuda M."/>
            <person name="Hatta T."/>
            <person name="Kimbara K."/>
        </authorList>
    </citation>
    <scope>NUCLEOTIDE SEQUENCE [LARGE SCALE GENOMIC DNA]</scope>
    <source>
        <strain evidence="7 8">JF8</strain>
    </source>
</reference>
<dbReference type="Proteomes" id="UP000015500">
    <property type="component" value="Chromosome"/>
</dbReference>
<evidence type="ECO:0000256" key="1">
    <source>
        <dbReference type="ARBA" id="ARBA00009437"/>
    </source>
</evidence>
<feature type="domain" description="HTH lysR-type" evidence="6">
    <location>
        <begin position="1"/>
        <end position="58"/>
    </location>
</feature>
<gene>
    <name evidence="7" type="ORF">M493_10685</name>
</gene>
<dbReference type="CDD" id="cd05466">
    <property type="entry name" value="PBP2_LTTR_substrate"/>
    <property type="match status" value="1"/>
</dbReference>
<feature type="coiled-coil region" evidence="5">
    <location>
        <begin position="68"/>
        <end position="95"/>
    </location>
</feature>
<dbReference type="PANTHER" id="PTHR30126">
    <property type="entry name" value="HTH-TYPE TRANSCRIPTIONAL REGULATOR"/>
    <property type="match status" value="1"/>
</dbReference>
<evidence type="ECO:0000256" key="2">
    <source>
        <dbReference type="ARBA" id="ARBA00023015"/>
    </source>
</evidence>
<dbReference type="InterPro" id="IPR036390">
    <property type="entry name" value="WH_DNA-bd_sf"/>
</dbReference>
<dbReference type="InterPro" id="IPR000847">
    <property type="entry name" value="LysR_HTH_N"/>
</dbReference>
<dbReference type="InterPro" id="IPR005119">
    <property type="entry name" value="LysR_subst-bd"/>
</dbReference>
<dbReference type="GO" id="GO:0000976">
    <property type="term" value="F:transcription cis-regulatory region binding"/>
    <property type="evidence" value="ECO:0007669"/>
    <property type="project" value="TreeGrafter"/>
</dbReference>
<keyword evidence="3" id="KW-0238">DNA-binding</keyword>
<keyword evidence="2" id="KW-0805">Transcription regulation</keyword>
<dbReference type="SUPFAM" id="SSF53850">
    <property type="entry name" value="Periplasmic binding protein-like II"/>
    <property type="match status" value="1"/>
</dbReference>
<dbReference type="Gene3D" id="3.40.190.290">
    <property type="match status" value="1"/>
</dbReference>
<proteinExistence type="inferred from homology"/>
<keyword evidence="8" id="KW-1185">Reference proteome</keyword>
<sequence>MDEKDWIILKTIYEDRNITKASERLYISQPSLTYRIKQLEKEFGVKILSRGKKGVEFTEHGEYLVQYASNMLSLLERIKEQLSNMNDKVKGTLKLAASRIYARYELPGILSLFLKRYPDIDIQLKTGFSSEVYQMLHKEEVHVGIVRGNHDWDGPKILISEEKIYVVSKYRIDLSNLPAIPRVNYTTDPSLKSIIDSWWKEIFDIPPNITMEVDLIDTCREMVIHGLGYAILPGICLKGLDNLYKYEITSKDGSPIYRRTWLIFRNSTLDLSKVSAFVDFVQTNYKQPAREHN</sequence>
<comment type="similarity">
    <text evidence="1">Belongs to the LysR transcriptional regulatory family.</text>
</comment>
<dbReference type="PROSITE" id="PS50931">
    <property type="entry name" value="HTH_LYSR"/>
    <property type="match status" value="1"/>
</dbReference>
<dbReference type="PATRIC" id="fig|1345697.3.peg.2072"/>
<evidence type="ECO:0000256" key="4">
    <source>
        <dbReference type="ARBA" id="ARBA00023163"/>
    </source>
</evidence>
<evidence type="ECO:0000256" key="5">
    <source>
        <dbReference type="SAM" id="Coils"/>
    </source>
</evidence>
<dbReference type="InterPro" id="IPR036388">
    <property type="entry name" value="WH-like_DNA-bd_sf"/>
</dbReference>
<evidence type="ECO:0000313" key="8">
    <source>
        <dbReference type="Proteomes" id="UP000015500"/>
    </source>
</evidence>
<accession>S5ZPL3</accession>
<dbReference type="OrthoDB" id="107670at2"/>